<evidence type="ECO:0008006" key="3">
    <source>
        <dbReference type="Google" id="ProtNLM"/>
    </source>
</evidence>
<proteinExistence type="predicted"/>
<comment type="caution">
    <text evidence="1">The sequence shown here is derived from an EMBL/GenBank/DDBJ whole genome shotgun (WGS) entry which is preliminary data.</text>
</comment>
<gene>
    <name evidence="1" type="ORF">ACFQ4B_05570</name>
</gene>
<dbReference type="EMBL" id="JBHTLU010000012">
    <property type="protein sequence ID" value="MFD1219577.1"/>
    <property type="molecule type" value="Genomic_DNA"/>
</dbReference>
<dbReference type="Proteomes" id="UP001597180">
    <property type="component" value="Unassembled WGS sequence"/>
</dbReference>
<keyword evidence="2" id="KW-1185">Reference proteome</keyword>
<reference evidence="2" key="1">
    <citation type="journal article" date="2019" name="Int. J. Syst. Evol. Microbiol.">
        <title>The Global Catalogue of Microorganisms (GCM) 10K type strain sequencing project: providing services to taxonomists for standard genome sequencing and annotation.</title>
        <authorList>
            <consortium name="The Broad Institute Genomics Platform"/>
            <consortium name="The Broad Institute Genome Sequencing Center for Infectious Disease"/>
            <person name="Wu L."/>
            <person name="Ma J."/>
        </authorList>
    </citation>
    <scope>NUCLEOTIDE SEQUENCE [LARGE SCALE GENOMIC DNA]</scope>
    <source>
        <strain evidence="2">CCUG 53270</strain>
    </source>
</reference>
<evidence type="ECO:0000313" key="1">
    <source>
        <dbReference type="EMBL" id="MFD1219577.1"/>
    </source>
</evidence>
<sequence>MMLKDLQTVPEIDQFFEELETKANWKMQRAQIYGLAHDYQQQLEKEKEIEKQVESKYRKIIKTTIISEDMAIVEAESKLGEIETNYYPVVFGKFHSESCMTFDEALVLALSRKYGQDRFAPAMIYNMLRMDLGARED</sequence>
<organism evidence="1 2">
    <name type="scientific">Paenibacillus vulneris</name>
    <dbReference type="NCBI Taxonomy" id="1133364"/>
    <lineage>
        <taxon>Bacteria</taxon>
        <taxon>Bacillati</taxon>
        <taxon>Bacillota</taxon>
        <taxon>Bacilli</taxon>
        <taxon>Bacillales</taxon>
        <taxon>Paenibacillaceae</taxon>
        <taxon>Paenibacillus</taxon>
    </lineage>
</organism>
<name>A0ABW3UGM0_9BACL</name>
<evidence type="ECO:0000313" key="2">
    <source>
        <dbReference type="Proteomes" id="UP001597180"/>
    </source>
</evidence>
<dbReference type="RefSeq" id="WP_345594996.1">
    <property type="nucleotide sequence ID" value="NZ_BAABJG010000055.1"/>
</dbReference>
<protein>
    <recommendedName>
        <fullName evidence="3">Phage protein</fullName>
    </recommendedName>
</protein>
<accession>A0ABW3UGM0</accession>